<accession>A0AAV1JEM5</accession>
<organism evidence="2 3">
    <name type="scientific">Leptosia nina</name>
    <dbReference type="NCBI Taxonomy" id="320188"/>
    <lineage>
        <taxon>Eukaryota</taxon>
        <taxon>Metazoa</taxon>
        <taxon>Ecdysozoa</taxon>
        <taxon>Arthropoda</taxon>
        <taxon>Hexapoda</taxon>
        <taxon>Insecta</taxon>
        <taxon>Pterygota</taxon>
        <taxon>Neoptera</taxon>
        <taxon>Endopterygota</taxon>
        <taxon>Lepidoptera</taxon>
        <taxon>Glossata</taxon>
        <taxon>Ditrysia</taxon>
        <taxon>Papilionoidea</taxon>
        <taxon>Pieridae</taxon>
        <taxon>Pierinae</taxon>
        <taxon>Leptosia</taxon>
    </lineage>
</organism>
<sequence>MIITTRSHWRTAAALDAGQTASRHGRVTSTRTSGKGPNVTMPVYYGGFVGGPHGGGYCLYSNQPCNPTTGGCGPSGPLPGPCCPLSC</sequence>
<comment type="caution">
    <text evidence="2">The sequence shown here is derived from an EMBL/GenBank/DDBJ whole genome shotgun (WGS) entry which is preliminary data.</text>
</comment>
<reference evidence="2 3" key="1">
    <citation type="submission" date="2023-11" db="EMBL/GenBank/DDBJ databases">
        <authorList>
            <person name="Okamura Y."/>
        </authorList>
    </citation>
    <scope>NUCLEOTIDE SEQUENCE [LARGE SCALE GENOMIC DNA]</scope>
</reference>
<protein>
    <submittedName>
        <fullName evidence="2">Uncharacterized protein</fullName>
    </submittedName>
</protein>
<feature type="compositionally biased region" description="Polar residues" evidence="1">
    <location>
        <begin position="19"/>
        <end position="35"/>
    </location>
</feature>
<dbReference type="AlphaFoldDB" id="A0AAV1JEM5"/>
<proteinExistence type="predicted"/>
<feature type="region of interest" description="Disordered" evidence="1">
    <location>
        <begin position="17"/>
        <end position="36"/>
    </location>
</feature>
<gene>
    <name evidence="2" type="ORF">LNINA_LOCUS6531</name>
</gene>
<dbReference type="Proteomes" id="UP001497472">
    <property type="component" value="Unassembled WGS sequence"/>
</dbReference>
<name>A0AAV1JEM5_9NEOP</name>
<evidence type="ECO:0000313" key="3">
    <source>
        <dbReference type="Proteomes" id="UP001497472"/>
    </source>
</evidence>
<dbReference type="EMBL" id="CAVLEF010000009">
    <property type="protein sequence ID" value="CAK1547030.1"/>
    <property type="molecule type" value="Genomic_DNA"/>
</dbReference>
<evidence type="ECO:0000256" key="1">
    <source>
        <dbReference type="SAM" id="MobiDB-lite"/>
    </source>
</evidence>
<keyword evidence="3" id="KW-1185">Reference proteome</keyword>
<evidence type="ECO:0000313" key="2">
    <source>
        <dbReference type="EMBL" id="CAK1547030.1"/>
    </source>
</evidence>